<dbReference type="GO" id="GO:0016757">
    <property type="term" value="F:glycosyltransferase activity"/>
    <property type="evidence" value="ECO:0007669"/>
    <property type="project" value="UniProtKB-KW"/>
</dbReference>
<sequence length="409" mass="47334">MKIALLTVMSFFWLLLIYYSVLAIAGVYHRIKKKEKVSLDRYPSVAILIPAHNEGVVISDTLHAMSQLNYPGQLDIYVLDDASEDETATIVRSYEQIFKRIHYVKVPPGSPKGKSRVLNYGLSVTDSDYFLVYDADNQPEEDAVKILVETAETTPKAAGAVGYVKTVNANKNLLTRMIAIEFQVFQLLMQSGRWLLFKIGTLAGTNMLLRRSVLDEMGGYDPYALAEDSELTMRITAAGYLIPVVPEARTWEQEPESMKVFIRQRTRWLIGNIYILEKSLYNLKFWRGKTFFHTFQHLLTYLFFTVFLLFSNVWFVLSLFGMDLPDIGSPLLMFWFMSYIVYSLQILGGMVLDRTTSPYNIFVGVIMYFTYAQLFLILLVKSLYSYTWNRIRNKTIEWDKTRRFKGEQM</sequence>
<proteinExistence type="inferred from homology"/>
<feature type="transmembrane region" description="Helical" evidence="4">
    <location>
        <begin position="332"/>
        <end position="352"/>
    </location>
</feature>
<keyword evidence="4" id="KW-1133">Transmembrane helix</keyword>
<gene>
    <name evidence="5" type="ORF">AMD01_01005</name>
</gene>
<dbReference type="Pfam" id="PF13641">
    <property type="entry name" value="Glyco_tranf_2_3"/>
    <property type="match status" value="1"/>
</dbReference>
<evidence type="ECO:0000256" key="2">
    <source>
        <dbReference type="ARBA" id="ARBA00022676"/>
    </source>
</evidence>
<evidence type="ECO:0000256" key="1">
    <source>
        <dbReference type="ARBA" id="ARBA00006739"/>
    </source>
</evidence>
<dbReference type="OrthoDB" id="9766299at2"/>
<comment type="caution">
    <text evidence="5">The sequence shown here is derived from an EMBL/GenBank/DDBJ whole genome shotgun (WGS) entry which is preliminary data.</text>
</comment>
<protein>
    <submittedName>
        <fullName evidence="5">N-acetylglucosaminyltransferase</fullName>
    </submittedName>
</protein>
<feature type="transmembrane region" description="Helical" evidence="4">
    <location>
        <begin position="298"/>
        <end position="320"/>
    </location>
</feature>
<dbReference type="STRING" id="284581.AMD01_01005"/>
<keyword evidence="4" id="KW-0812">Transmembrane</keyword>
<organism evidence="5 6">
    <name type="scientific">Priestia koreensis</name>
    <dbReference type="NCBI Taxonomy" id="284581"/>
    <lineage>
        <taxon>Bacteria</taxon>
        <taxon>Bacillati</taxon>
        <taxon>Bacillota</taxon>
        <taxon>Bacilli</taxon>
        <taxon>Bacillales</taxon>
        <taxon>Bacillaceae</taxon>
        <taxon>Priestia</taxon>
    </lineage>
</organism>
<evidence type="ECO:0000256" key="4">
    <source>
        <dbReference type="SAM" id="Phobius"/>
    </source>
</evidence>
<evidence type="ECO:0000313" key="6">
    <source>
        <dbReference type="Proteomes" id="UP000037558"/>
    </source>
</evidence>
<dbReference type="SUPFAM" id="SSF53448">
    <property type="entry name" value="Nucleotide-diphospho-sugar transferases"/>
    <property type="match status" value="1"/>
</dbReference>
<reference evidence="6" key="1">
    <citation type="submission" date="2015-08" db="EMBL/GenBank/DDBJ databases">
        <title>Fjat-14210 dsm16467.</title>
        <authorList>
            <person name="Liu B."/>
            <person name="Wang J."/>
            <person name="Zhu Y."/>
            <person name="Liu G."/>
            <person name="Chen Q."/>
            <person name="Chen Z."/>
            <person name="Lan J."/>
            <person name="Che J."/>
            <person name="Ge C."/>
            <person name="Shi H."/>
            <person name="Pan Z."/>
            <person name="Liu X."/>
        </authorList>
    </citation>
    <scope>NUCLEOTIDE SEQUENCE [LARGE SCALE GENOMIC DNA]</scope>
    <source>
        <strain evidence="6">DSM 16467</strain>
    </source>
</reference>
<evidence type="ECO:0000313" key="5">
    <source>
        <dbReference type="EMBL" id="KOO50366.1"/>
    </source>
</evidence>
<keyword evidence="2 5" id="KW-0328">Glycosyltransferase</keyword>
<feature type="transmembrane region" description="Helical" evidence="4">
    <location>
        <begin position="359"/>
        <end position="380"/>
    </location>
</feature>
<dbReference type="PATRIC" id="fig|284581.3.peg.448"/>
<keyword evidence="3 5" id="KW-0808">Transferase</keyword>
<feature type="transmembrane region" description="Helical" evidence="4">
    <location>
        <begin position="6"/>
        <end position="28"/>
    </location>
</feature>
<dbReference type="Proteomes" id="UP000037558">
    <property type="component" value="Unassembled WGS sequence"/>
</dbReference>
<accession>A0A0M0LHB3</accession>
<dbReference type="InterPro" id="IPR029044">
    <property type="entry name" value="Nucleotide-diphossugar_trans"/>
</dbReference>
<dbReference type="AlphaFoldDB" id="A0A0M0LHB3"/>
<comment type="similarity">
    <text evidence="1">Belongs to the glycosyltransferase 2 family.</text>
</comment>
<keyword evidence="6" id="KW-1185">Reference proteome</keyword>
<dbReference type="PANTHER" id="PTHR43630">
    <property type="entry name" value="POLY-BETA-1,6-N-ACETYL-D-GLUCOSAMINE SYNTHASE"/>
    <property type="match status" value="1"/>
</dbReference>
<dbReference type="RefSeq" id="WP_053399520.1">
    <property type="nucleotide sequence ID" value="NZ_JAMAUM010000002.1"/>
</dbReference>
<dbReference type="PANTHER" id="PTHR43630:SF1">
    <property type="entry name" value="POLY-BETA-1,6-N-ACETYL-D-GLUCOSAMINE SYNTHASE"/>
    <property type="match status" value="1"/>
</dbReference>
<evidence type="ECO:0000256" key="3">
    <source>
        <dbReference type="ARBA" id="ARBA00022679"/>
    </source>
</evidence>
<dbReference type="CDD" id="cd06423">
    <property type="entry name" value="CESA_like"/>
    <property type="match status" value="1"/>
</dbReference>
<dbReference type="EMBL" id="LILC01000002">
    <property type="protein sequence ID" value="KOO50366.1"/>
    <property type="molecule type" value="Genomic_DNA"/>
</dbReference>
<keyword evidence="4" id="KW-0472">Membrane</keyword>
<name>A0A0M0LHB3_9BACI</name>
<dbReference type="Gene3D" id="3.90.550.10">
    <property type="entry name" value="Spore Coat Polysaccharide Biosynthesis Protein SpsA, Chain A"/>
    <property type="match status" value="1"/>
</dbReference>